<comment type="caution">
    <text evidence="2">The sequence shown here is derived from an EMBL/GenBank/DDBJ whole genome shotgun (WGS) entry which is preliminary data.</text>
</comment>
<feature type="transmembrane region" description="Helical" evidence="1">
    <location>
        <begin position="20"/>
        <end position="40"/>
    </location>
</feature>
<keyword evidence="1" id="KW-0812">Transmembrane</keyword>
<dbReference type="RefSeq" id="WP_250874679.1">
    <property type="nucleotide sequence ID" value="NZ_JALXFV010000008.1"/>
</dbReference>
<organism evidence="2 3">
    <name type="scientific">Halomarina rubra</name>
    <dbReference type="NCBI Taxonomy" id="2071873"/>
    <lineage>
        <taxon>Archaea</taxon>
        <taxon>Methanobacteriati</taxon>
        <taxon>Methanobacteriota</taxon>
        <taxon>Stenosarchaea group</taxon>
        <taxon>Halobacteria</taxon>
        <taxon>Halobacteriales</taxon>
        <taxon>Natronomonadaceae</taxon>
        <taxon>Halomarina</taxon>
    </lineage>
</organism>
<keyword evidence="1" id="KW-0472">Membrane</keyword>
<dbReference type="AlphaFoldDB" id="A0ABD6AXW0"/>
<proteinExistence type="predicted"/>
<feature type="transmembrane region" description="Helical" evidence="1">
    <location>
        <begin position="52"/>
        <end position="72"/>
    </location>
</feature>
<gene>
    <name evidence="2" type="ORF">ACFSBT_15775</name>
</gene>
<accession>A0ABD6AXW0</accession>
<dbReference type="EMBL" id="JBHUDC010000008">
    <property type="protein sequence ID" value="MFD1514740.1"/>
    <property type="molecule type" value="Genomic_DNA"/>
</dbReference>
<reference evidence="2 3" key="1">
    <citation type="journal article" date="2019" name="Int. J. Syst. Evol. Microbiol.">
        <title>The Global Catalogue of Microorganisms (GCM) 10K type strain sequencing project: providing services to taxonomists for standard genome sequencing and annotation.</title>
        <authorList>
            <consortium name="The Broad Institute Genomics Platform"/>
            <consortium name="The Broad Institute Genome Sequencing Center for Infectious Disease"/>
            <person name="Wu L."/>
            <person name="Ma J."/>
        </authorList>
    </citation>
    <scope>NUCLEOTIDE SEQUENCE [LARGE SCALE GENOMIC DNA]</scope>
    <source>
        <strain evidence="2 3">CGMCC 1.12563</strain>
    </source>
</reference>
<dbReference type="Proteomes" id="UP001597187">
    <property type="component" value="Unassembled WGS sequence"/>
</dbReference>
<protein>
    <submittedName>
        <fullName evidence="2">Uncharacterized protein</fullName>
    </submittedName>
</protein>
<name>A0ABD6AXW0_9EURY</name>
<evidence type="ECO:0000313" key="2">
    <source>
        <dbReference type="EMBL" id="MFD1514740.1"/>
    </source>
</evidence>
<keyword evidence="1" id="KW-1133">Transmembrane helix</keyword>
<sequence>MVRLGERVETFVESAETLGRFGWVLASLAAVFALISLYGWTQGMVAAAARVGFLSVVTLSLLVLVVVVQGWVGPWVADRVHGAVSDQ</sequence>
<keyword evidence="3" id="KW-1185">Reference proteome</keyword>
<evidence type="ECO:0000313" key="3">
    <source>
        <dbReference type="Proteomes" id="UP001597187"/>
    </source>
</evidence>
<evidence type="ECO:0000256" key="1">
    <source>
        <dbReference type="SAM" id="Phobius"/>
    </source>
</evidence>